<organism evidence="3 4">
    <name type="scientific">Microterricola pindariensis</name>
    <dbReference type="NCBI Taxonomy" id="478010"/>
    <lineage>
        <taxon>Bacteria</taxon>
        <taxon>Bacillati</taxon>
        <taxon>Actinomycetota</taxon>
        <taxon>Actinomycetes</taxon>
        <taxon>Micrococcales</taxon>
        <taxon>Microbacteriaceae</taxon>
        <taxon>Microterricola</taxon>
    </lineage>
</organism>
<sequence>MDATRTSRLTRRLRAPNPGPMTLDGTNSYLIRGTDAAASVLVDPGPLDESHVAALVASGPIELILVTHGHADHTAASARLAALTGARVRAFDADYCIGGAPLRDGERIAAAGTEIVVLHTPGHTADSLCFLLPEDAAGDADSAGADAGAGSGSVLTGDTILGRGSTVIAHPDGTLGEYLASLERLVALGPALALPAHGPTLPSLAEVGAQYLEHRRRRLDEVRAALATLGVDPADPQPAELTERVTALVYPDVDPAILPAAHAAVRAQLAHLAAASAR</sequence>
<dbReference type="Gene3D" id="1.10.10.10">
    <property type="entry name" value="Winged helix-like DNA-binding domain superfamily/Winged helix DNA-binding domain"/>
    <property type="match status" value="1"/>
</dbReference>
<comment type="caution">
    <text evidence="3">The sequence shown here is derived from an EMBL/GenBank/DDBJ whole genome shotgun (WGS) entry which is preliminary data.</text>
</comment>
<keyword evidence="4" id="KW-1185">Reference proteome</keyword>
<dbReference type="Pfam" id="PF00753">
    <property type="entry name" value="Lactamase_B"/>
    <property type="match status" value="1"/>
</dbReference>
<feature type="region of interest" description="Disordered" evidence="1">
    <location>
        <begin position="1"/>
        <end position="21"/>
    </location>
</feature>
<dbReference type="SUPFAM" id="SSF56281">
    <property type="entry name" value="Metallo-hydrolase/oxidoreductase"/>
    <property type="match status" value="1"/>
</dbReference>
<dbReference type="InterPro" id="IPR036388">
    <property type="entry name" value="WH-like_DNA-bd_sf"/>
</dbReference>
<dbReference type="EMBL" id="MPZN01000006">
    <property type="protein sequence ID" value="PPL19958.1"/>
    <property type="molecule type" value="Genomic_DNA"/>
</dbReference>
<dbReference type="InterPro" id="IPR036866">
    <property type="entry name" value="RibonucZ/Hydroxyglut_hydro"/>
</dbReference>
<protein>
    <submittedName>
        <fullName evidence="3">MBL fold metallo-hydrolase</fullName>
    </submittedName>
</protein>
<evidence type="ECO:0000256" key="1">
    <source>
        <dbReference type="SAM" id="MobiDB-lite"/>
    </source>
</evidence>
<dbReference type="RefSeq" id="WP_104474360.1">
    <property type="nucleotide sequence ID" value="NZ_MPZN01000006.1"/>
</dbReference>
<gene>
    <name evidence="3" type="ORF">GY24_03340</name>
</gene>
<dbReference type="InterPro" id="IPR001279">
    <property type="entry name" value="Metallo-B-lactamas"/>
</dbReference>
<reference evidence="3 4" key="1">
    <citation type="journal article" date="2008" name="Int. J. Syst. Evol. Microbiol.">
        <title>Leifsonia pindariensis sp. nov., isolated from the Pindari glacier of the Indian Himalayas, and emended description of the genus Leifsonia.</title>
        <authorList>
            <person name="Reddy G.S."/>
            <person name="Prabagaran S.R."/>
            <person name="Shivaji S."/>
        </authorList>
    </citation>
    <scope>NUCLEOTIDE SEQUENCE [LARGE SCALE GENOMIC DNA]</scope>
    <source>
        <strain evidence="3 4">PON 10</strain>
    </source>
</reference>
<evidence type="ECO:0000313" key="4">
    <source>
        <dbReference type="Proteomes" id="UP000237755"/>
    </source>
</evidence>
<dbReference type="PANTHER" id="PTHR23131">
    <property type="entry name" value="ENDORIBONUCLEASE LACTB2"/>
    <property type="match status" value="1"/>
</dbReference>
<proteinExistence type="predicted"/>
<name>A0ABX5AZQ8_9MICO</name>
<dbReference type="CDD" id="cd16278">
    <property type="entry name" value="metallo-hydrolase-like_MBL-fold"/>
    <property type="match status" value="1"/>
</dbReference>
<dbReference type="Proteomes" id="UP000237755">
    <property type="component" value="Unassembled WGS sequence"/>
</dbReference>
<dbReference type="SMART" id="SM00849">
    <property type="entry name" value="Lactamase_B"/>
    <property type="match status" value="1"/>
</dbReference>
<accession>A0ABX5AZQ8</accession>
<evidence type="ECO:0000313" key="3">
    <source>
        <dbReference type="EMBL" id="PPL19958.1"/>
    </source>
</evidence>
<evidence type="ECO:0000259" key="2">
    <source>
        <dbReference type="SMART" id="SM00849"/>
    </source>
</evidence>
<feature type="domain" description="Metallo-beta-lactamase" evidence="2">
    <location>
        <begin position="25"/>
        <end position="197"/>
    </location>
</feature>
<dbReference type="PANTHER" id="PTHR23131:SF0">
    <property type="entry name" value="ENDORIBONUCLEASE LACTB2"/>
    <property type="match status" value="1"/>
</dbReference>
<dbReference type="Gene3D" id="3.60.15.10">
    <property type="entry name" value="Ribonuclease Z/Hydroxyacylglutathione hydrolase-like"/>
    <property type="match status" value="1"/>
</dbReference>
<dbReference type="InterPro" id="IPR050662">
    <property type="entry name" value="Sec-metab_biosynth-thioest"/>
</dbReference>